<evidence type="ECO:0000313" key="1">
    <source>
        <dbReference type="EMBL" id="KAK4101788.1"/>
    </source>
</evidence>
<dbReference type="Proteomes" id="UP001305647">
    <property type="component" value="Unassembled WGS sequence"/>
</dbReference>
<reference evidence="1" key="1">
    <citation type="journal article" date="2023" name="Mol. Phylogenet. Evol.">
        <title>Genome-scale phylogeny and comparative genomics of the fungal order Sordariales.</title>
        <authorList>
            <person name="Hensen N."/>
            <person name="Bonometti L."/>
            <person name="Westerberg I."/>
            <person name="Brannstrom I.O."/>
            <person name="Guillou S."/>
            <person name="Cros-Aarteil S."/>
            <person name="Calhoun S."/>
            <person name="Haridas S."/>
            <person name="Kuo A."/>
            <person name="Mondo S."/>
            <person name="Pangilinan J."/>
            <person name="Riley R."/>
            <person name="LaButti K."/>
            <person name="Andreopoulos B."/>
            <person name="Lipzen A."/>
            <person name="Chen C."/>
            <person name="Yan M."/>
            <person name="Daum C."/>
            <person name="Ng V."/>
            <person name="Clum A."/>
            <person name="Steindorff A."/>
            <person name="Ohm R.A."/>
            <person name="Martin F."/>
            <person name="Silar P."/>
            <person name="Natvig D.O."/>
            <person name="Lalanne C."/>
            <person name="Gautier V."/>
            <person name="Ament-Velasquez S.L."/>
            <person name="Kruys A."/>
            <person name="Hutchinson M.I."/>
            <person name="Powell A.J."/>
            <person name="Barry K."/>
            <person name="Miller A.N."/>
            <person name="Grigoriev I.V."/>
            <person name="Debuchy R."/>
            <person name="Gladieux P."/>
            <person name="Hiltunen Thoren M."/>
            <person name="Johannesson H."/>
        </authorList>
    </citation>
    <scope>NUCLEOTIDE SEQUENCE</scope>
    <source>
        <strain evidence="1">CBS 757.83</strain>
    </source>
</reference>
<proteinExistence type="predicted"/>
<dbReference type="EMBL" id="MU863633">
    <property type="protein sequence ID" value="KAK4101788.1"/>
    <property type="molecule type" value="Genomic_DNA"/>
</dbReference>
<reference evidence="1" key="2">
    <citation type="submission" date="2023-05" db="EMBL/GenBank/DDBJ databases">
        <authorList>
            <consortium name="Lawrence Berkeley National Laboratory"/>
            <person name="Steindorff A."/>
            <person name="Hensen N."/>
            <person name="Bonometti L."/>
            <person name="Westerberg I."/>
            <person name="Brannstrom I.O."/>
            <person name="Guillou S."/>
            <person name="Cros-Aarteil S."/>
            <person name="Calhoun S."/>
            <person name="Haridas S."/>
            <person name="Kuo A."/>
            <person name="Mondo S."/>
            <person name="Pangilinan J."/>
            <person name="Riley R."/>
            <person name="Labutti K."/>
            <person name="Andreopoulos B."/>
            <person name="Lipzen A."/>
            <person name="Chen C."/>
            <person name="Yanf M."/>
            <person name="Daum C."/>
            <person name="Ng V."/>
            <person name="Clum A."/>
            <person name="Ohm R."/>
            <person name="Martin F."/>
            <person name="Silar P."/>
            <person name="Natvig D."/>
            <person name="Lalanne C."/>
            <person name="Gautier V."/>
            <person name="Ament-Velasquez S.L."/>
            <person name="Kruys A."/>
            <person name="Hutchinson M.I."/>
            <person name="Powell A.J."/>
            <person name="Barry K."/>
            <person name="Miller A.N."/>
            <person name="Grigoriev I.V."/>
            <person name="Debuchy R."/>
            <person name="Gladieux P."/>
            <person name="Thoren M.H."/>
            <person name="Johannesson H."/>
        </authorList>
    </citation>
    <scope>NUCLEOTIDE SEQUENCE</scope>
    <source>
        <strain evidence="1">CBS 757.83</strain>
    </source>
</reference>
<name>A0AAN6T1X6_9PEZI</name>
<protein>
    <submittedName>
        <fullName evidence="1">Uncharacterized protein</fullName>
    </submittedName>
</protein>
<accession>A0AAN6T1X6</accession>
<organism evidence="1 2">
    <name type="scientific">Parathielavia hyrcaniae</name>
    <dbReference type="NCBI Taxonomy" id="113614"/>
    <lineage>
        <taxon>Eukaryota</taxon>
        <taxon>Fungi</taxon>
        <taxon>Dikarya</taxon>
        <taxon>Ascomycota</taxon>
        <taxon>Pezizomycotina</taxon>
        <taxon>Sordariomycetes</taxon>
        <taxon>Sordariomycetidae</taxon>
        <taxon>Sordariales</taxon>
        <taxon>Chaetomiaceae</taxon>
        <taxon>Parathielavia</taxon>
    </lineage>
</organism>
<gene>
    <name evidence="1" type="ORF">N658DRAFT_38152</name>
</gene>
<keyword evidence="2" id="KW-1185">Reference proteome</keyword>
<comment type="caution">
    <text evidence="1">The sequence shown here is derived from an EMBL/GenBank/DDBJ whole genome shotgun (WGS) entry which is preliminary data.</text>
</comment>
<evidence type="ECO:0000313" key="2">
    <source>
        <dbReference type="Proteomes" id="UP001305647"/>
    </source>
</evidence>
<sequence length="71" mass="7965">MKKSPNSSQGESPKRRCTIRDLPSCQLLSLHSRYSLKDSHRISSQDFFTGLIISIFQVVEHSDRSDAADGV</sequence>
<dbReference type="AlphaFoldDB" id="A0AAN6T1X6"/>